<dbReference type="Pfam" id="PF13440">
    <property type="entry name" value="Polysacc_synt_3"/>
    <property type="match status" value="1"/>
</dbReference>
<reference evidence="7 8" key="1">
    <citation type="submission" date="2019-12" db="EMBL/GenBank/DDBJ databases">
        <title>Complete genome sequence of Pseudomonas stutzeri.</title>
        <authorList>
            <person name="Lim S.R."/>
            <person name="Kim J.H."/>
        </authorList>
    </citation>
    <scope>NUCLEOTIDE SEQUENCE [LARGE SCALE GENOMIC DNA]</scope>
    <source>
        <strain evidence="7 8">PM101005</strain>
    </source>
</reference>
<feature type="transmembrane region" description="Helical" evidence="6">
    <location>
        <begin position="107"/>
        <end position="132"/>
    </location>
</feature>
<keyword evidence="3 6" id="KW-0812">Transmembrane</keyword>
<dbReference type="EMBL" id="CP046902">
    <property type="protein sequence ID" value="QGZ32080.1"/>
    <property type="molecule type" value="Genomic_DNA"/>
</dbReference>
<evidence type="ECO:0000256" key="2">
    <source>
        <dbReference type="ARBA" id="ARBA00022475"/>
    </source>
</evidence>
<keyword evidence="5 6" id="KW-0472">Membrane</keyword>
<evidence type="ECO:0000256" key="5">
    <source>
        <dbReference type="ARBA" id="ARBA00023136"/>
    </source>
</evidence>
<feature type="transmembrane region" description="Helical" evidence="6">
    <location>
        <begin position="394"/>
        <end position="416"/>
    </location>
</feature>
<proteinExistence type="predicted"/>
<feature type="transmembrane region" description="Helical" evidence="6">
    <location>
        <begin position="422"/>
        <end position="446"/>
    </location>
</feature>
<dbReference type="InterPro" id="IPR050833">
    <property type="entry name" value="Poly_Biosynth_Transport"/>
</dbReference>
<dbReference type="AlphaFoldDB" id="A0A6I6LSB0"/>
<feature type="transmembrane region" description="Helical" evidence="6">
    <location>
        <begin position="365"/>
        <end position="382"/>
    </location>
</feature>
<evidence type="ECO:0000313" key="7">
    <source>
        <dbReference type="EMBL" id="QGZ32080.1"/>
    </source>
</evidence>
<dbReference type="GO" id="GO:0005886">
    <property type="term" value="C:plasma membrane"/>
    <property type="evidence" value="ECO:0007669"/>
    <property type="project" value="UniProtKB-SubCell"/>
</dbReference>
<evidence type="ECO:0000313" key="8">
    <source>
        <dbReference type="Proteomes" id="UP000438983"/>
    </source>
</evidence>
<organism evidence="7 8">
    <name type="scientific">Stutzerimonas stutzeri</name>
    <name type="common">Pseudomonas stutzeri</name>
    <dbReference type="NCBI Taxonomy" id="316"/>
    <lineage>
        <taxon>Bacteria</taxon>
        <taxon>Pseudomonadati</taxon>
        <taxon>Pseudomonadota</taxon>
        <taxon>Gammaproteobacteria</taxon>
        <taxon>Pseudomonadales</taxon>
        <taxon>Pseudomonadaceae</taxon>
        <taxon>Stutzerimonas</taxon>
    </lineage>
</organism>
<comment type="subcellular location">
    <subcellularLocation>
        <location evidence="1">Cell membrane</location>
        <topology evidence="1">Multi-pass membrane protein</topology>
    </subcellularLocation>
</comment>
<feature type="transmembrane region" description="Helical" evidence="6">
    <location>
        <begin position="144"/>
        <end position="169"/>
    </location>
</feature>
<evidence type="ECO:0000256" key="1">
    <source>
        <dbReference type="ARBA" id="ARBA00004651"/>
    </source>
</evidence>
<accession>A0A6I6LSB0</accession>
<dbReference type="PANTHER" id="PTHR30250:SF11">
    <property type="entry name" value="O-ANTIGEN TRANSPORTER-RELATED"/>
    <property type="match status" value="1"/>
</dbReference>
<dbReference type="PANTHER" id="PTHR30250">
    <property type="entry name" value="PST FAMILY PREDICTED COLANIC ACID TRANSPORTER"/>
    <property type="match status" value="1"/>
</dbReference>
<evidence type="ECO:0000256" key="4">
    <source>
        <dbReference type="ARBA" id="ARBA00022989"/>
    </source>
</evidence>
<gene>
    <name evidence="7" type="ORF">GQA94_19255</name>
</gene>
<feature type="transmembrane region" description="Helical" evidence="6">
    <location>
        <begin position="74"/>
        <end position="95"/>
    </location>
</feature>
<keyword evidence="4 6" id="KW-1133">Transmembrane helix</keyword>
<protein>
    <submittedName>
        <fullName evidence="7">Oligosaccharide flippase family protein</fullName>
    </submittedName>
</protein>
<sequence>MHTVMHRSQGGVPVPGLGFMVKRIAARQWLAGGSSAKVFKGMATLAVGNGLARIVGLAAIPILTRIYSPEHFGVLSVFTALLLILTPLMTLRYELAVPLPRRDSTAMALMVLSASLIAVMALVLGTLLWLAGPTVLSLVSAQALIPYSWMLVIALISAGVYEVLLIWAVRRRAYPAIARTQLQQSAVGSIAKIALGVMGMKPLGLLAGQVLGAGAGTMSLLRLFGADVRQYWRHVTRRRAWFMLRHYSSFPTYRLPSQLLQIFSSQAPLLLTAALYDAQTTGQLGLAMMTLALPMNLLGHSTSKAYYAEIASIGRKRPADIRNVTHAVIKRLLLLAIAPTLILLVFGEALFALAFGAQWAQAGELASVMAIYLLFQFMHAPASHLLSVFEGQRLLLMLNVQRTVLTLGCFAVAHLLSLSITAVLVLYALVLSAHYLFSLLVTLRVIPR</sequence>
<dbReference type="Proteomes" id="UP000438983">
    <property type="component" value="Chromosome"/>
</dbReference>
<feature type="transmembrane region" description="Helical" evidence="6">
    <location>
        <begin position="50"/>
        <end position="68"/>
    </location>
</feature>
<feature type="transmembrane region" description="Helical" evidence="6">
    <location>
        <begin position="332"/>
        <end position="359"/>
    </location>
</feature>
<name>A0A6I6LSB0_STUST</name>
<evidence type="ECO:0000256" key="3">
    <source>
        <dbReference type="ARBA" id="ARBA00022692"/>
    </source>
</evidence>
<keyword evidence="2" id="KW-1003">Cell membrane</keyword>
<evidence type="ECO:0000256" key="6">
    <source>
        <dbReference type="SAM" id="Phobius"/>
    </source>
</evidence>